<accession>A0A194X772</accession>
<dbReference type="STRING" id="149040.A0A194X772"/>
<protein>
    <submittedName>
        <fullName evidence="2">Uncharacterized protein</fullName>
    </submittedName>
</protein>
<keyword evidence="1" id="KW-0472">Membrane</keyword>
<feature type="transmembrane region" description="Helical" evidence="1">
    <location>
        <begin position="90"/>
        <end position="111"/>
    </location>
</feature>
<dbReference type="PANTHER" id="PTHR35394">
    <property type="entry name" value="DUF3176 DOMAIN-CONTAINING PROTEIN"/>
    <property type="match status" value="1"/>
</dbReference>
<evidence type="ECO:0000313" key="2">
    <source>
        <dbReference type="EMBL" id="KUJ15929.1"/>
    </source>
</evidence>
<keyword evidence="1" id="KW-0812">Transmembrane</keyword>
<dbReference type="EMBL" id="KQ947417">
    <property type="protein sequence ID" value="KUJ15929.1"/>
    <property type="molecule type" value="Genomic_DNA"/>
</dbReference>
<dbReference type="KEGG" id="psco:LY89DRAFT_99197"/>
<name>A0A194X772_MOLSC</name>
<sequence>MNWQFLAFAAGSERLTVADMTLDFPDTSSSKSTSTQTAHQISGSDLSVSDIESSISFQCTEVGAEKIEFSNSPQNASSETSFRTSSILKWWLPEIVASTLSVATLFSLALILRLYEKRNITDLRLLSSLTLNGLIAVISTLNRVLLMVPVGSILSQEGWHWFAEKDQRKRCKSSLGDLDALDQAARGAWGSLIFLFCSRLRQVSETSDTIDADIWEVGIPWPLLSLVYYP</sequence>
<dbReference type="InterPro" id="IPR021514">
    <property type="entry name" value="DUF3176"/>
</dbReference>
<reference evidence="2 3" key="1">
    <citation type="submission" date="2015-10" db="EMBL/GenBank/DDBJ databases">
        <title>Full genome of DAOMC 229536 Phialocephala scopiformis, a fungal endophyte of spruce producing the potent anti-insectan compound rugulosin.</title>
        <authorList>
            <consortium name="DOE Joint Genome Institute"/>
            <person name="Walker A.K."/>
            <person name="Frasz S.L."/>
            <person name="Seifert K.A."/>
            <person name="Miller J.D."/>
            <person name="Mondo S.J."/>
            <person name="Labutti K."/>
            <person name="Lipzen A."/>
            <person name="Dockter R."/>
            <person name="Kennedy M."/>
            <person name="Grigoriev I.V."/>
            <person name="Spatafora J.W."/>
        </authorList>
    </citation>
    <scope>NUCLEOTIDE SEQUENCE [LARGE SCALE GENOMIC DNA]</scope>
    <source>
        <strain evidence="2 3">CBS 120377</strain>
    </source>
</reference>
<dbReference type="OrthoDB" id="5376804at2759"/>
<evidence type="ECO:0000256" key="1">
    <source>
        <dbReference type="SAM" id="Phobius"/>
    </source>
</evidence>
<gene>
    <name evidence="2" type="ORF">LY89DRAFT_99197</name>
</gene>
<dbReference type="Pfam" id="PF11374">
    <property type="entry name" value="DUF3176"/>
    <property type="match status" value="1"/>
</dbReference>
<keyword evidence="3" id="KW-1185">Reference proteome</keyword>
<dbReference type="InParanoid" id="A0A194X772"/>
<dbReference type="Proteomes" id="UP000070700">
    <property type="component" value="Unassembled WGS sequence"/>
</dbReference>
<feature type="transmembrane region" description="Helical" evidence="1">
    <location>
        <begin position="123"/>
        <end position="146"/>
    </location>
</feature>
<dbReference type="AlphaFoldDB" id="A0A194X772"/>
<evidence type="ECO:0000313" key="3">
    <source>
        <dbReference type="Proteomes" id="UP000070700"/>
    </source>
</evidence>
<proteinExistence type="predicted"/>
<dbReference type="GeneID" id="28833289"/>
<dbReference type="PANTHER" id="PTHR35394:SF5">
    <property type="entry name" value="DUF3176 DOMAIN-CONTAINING PROTEIN"/>
    <property type="match status" value="1"/>
</dbReference>
<organism evidence="2 3">
    <name type="scientific">Mollisia scopiformis</name>
    <name type="common">Conifer needle endophyte fungus</name>
    <name type="synonym">Phialocephala scopiformis</name>
    <dbReference type="NCBI Taxonomy" id="149040"/>
    <lineage>
        <taxon>Eukaryota</taxon>
        <taxon>Fungi</taxon>
        <taxon>Dikarya</taxon>
        <taxon>Ascomycota</taxon>
        <taxon>Pezizomycotina</taxon>
        <taxon>Leotiomycetes</taxon>
        <taxon>Helotiales</taxon>
        <taxon>Mollisiaceae</taxon>
        <taxon>Mollisia</taxon>
    </lineage>
</organism>
<dbReference type="RefSeq" id="XP_018070284.1">
    <property type="nucleotide sequence ID" value="XM_018223563.1"/>
</dbReference>
<keyword evidence="1" id="KW-1133">Transmembrane helix</keyword>